<sequence length="451" mass="50009">MILSIQNFTVLLDKLLDLNWEDLSESTIERTKWMIADTMFAAWYGMGSKELQNYVNAVGCNQADAVNTIPIVGSGLYTTPYHHAIIHGTAIVCNELDEGNQFAKGHPAAHIFAPAFIAAIENNASGSDFIRAFIIGYEAASRLAYASNMKDDMHPHGTWGIIGGTVAAGILQKKEKKQIIEAALLAATLPLTTSWEAAVTGMTARNLYTGLGSLVAYQALQFQSFGFQSSAHVVDHVWGSLLSERMNYELFLQDLWSPPLLEKNYFKLYPSCRFSHSAIDAMLNLLQDEQVVIEQVESVKVDTYNLAARLDNPDPKNDLAAKFSIPFLLSTLLHGNTLFNSFNESVLFDPSVRSLAKEINVCEDPEMTELLPNKRAARVTITLKNGNSKTSYVDAASGGYEQSFPTARMMEKFKQMMASSLEEQQVERIVQATLVLDETNPFKQWVIALQN</sequence>
<dbReference type="Gene3D" id="3.30.1330.120">
    <property type="entry name" value="2-methylcitrate dehydratase PrpD"/>
    <property type="match status" value="1"/>
</dbReference>
<dbReference type="PANTHER" id="PTHR16943">
    <property type="entry name" value="2-METHYLCITRATE DEHYDRATASE-RELATED"/>
    <property type="match status" value="1"/>
</dbReference>
<feature type="domain" description="MmgE/PrpD C-terminal" evidence="3">
    <location>
        <begin position="269"/>
        <end position="434"/>
    </location>
</feature>
<organism evidence="4 5">
    <name type="scientific">Paenibacillus agricola</name>
    <dbReference type="NCBI Taxonomy" id="2716264"/>
    <lineage>
        <taxon>Bacteria</taxon>
        <taxon>Bacillati</taxon>
        <taxon>Bacillota</taxon>
        <taxon>Bacilli</taxon>
        <taxon>Bacillales</taxon>
        <taxon>Paenibacillaceae</taxon>
        <taxon>Paenibacillus</taxon>
    </lineage>
</organism>
<evidence type="ECO:0000259" key="3">
    <source>
        <dbReference type="Pfam" id="PF19305"/>
    </source>
</evidence>
<dbReference type="Proteomes" id="UP001165962">
    <property type="component" value="Unassembled WGS sequence"/>
</dbReference>
<dbReference type="Pfam" id="PF19305">
    <property type="entry name" value="MmgE_PrpD_C"/>
    <property type="match status" value="1"/>
</dbReference>
<dbReference type="Gene3D" id="1.10.4100.10">
    <property type="entry name" value="2-methylcitrate dehydratase PrpD"/>
    <property type="match status" value="1"/>
</dbReference>
<evidence type="ECO:0000313" key="4">
    <source>
        <dbReference type="EMBL" id="NHN34155.1"/>
    </source>
</evidence>
<gene>
    <name evidence="4" type="ORF">G9U52_30510</name>
</gene>
<evidence type="ECO:0000313" key="5">
    <source>
        <dbReference type="Proteomes" id="UP001165962"/>
    </source>
</evidence>
<comment type="similarity">
    <text evidence="1">Belongs to the PrpD family.</text>
</comment>
<proteinExistence type="inferred from homology"/>
<dbReference type="PANTHER" id="PTHR16943:SF8">
    <property type="entry name" value="2-METHYLCITRATE DEHYDRATASE"/>
    <property type="match status" value="1"/>
</dbReference>
<evidence type="ECO:0000256" key="1">
    <source>
        <dbReference type="ARBA" id="ARBA00006174"/>
    </source>
</evidence>
<dbReference type="EMBL" id="JAAOIW010000016">
    <property type="protein sequence ID" value="NHN34155.1"/>
    <property type="molecule type" value="Genomic_DNA"/>
</dbReference>
<dbReference type="InterPro" id="IPR036148">
    <property type="entry name" value="MmgE/PrpD_sf"/>
</dbReference>
<name>A0ABX0JJX5_9BACL</name>
<keyword evidence="5" id="KW-1185">Reference proteome</keyword>
<dbReference type="Pfam" id="PF03972">
    <property type="entry name" value="MmgE_PrpD_N"/>
    <property type="match status" value="1"/>
</dbReference>
<protein>
    <submittedName>
        <fullName evidence="4">MmgE/PrpD family protein</fullName>
    </submittedName>
</protein>
<accession>A0ABX0JJX5</accession>
<reference evidence="4" key="1">
    <citation type="submission" date="2020-03" db="EMBL/GenBank/DDBJ databases">
        <title>Draft sequencing of Paenibacilllus sp. S3N08.</title>
        <authorList>
            <person name="Kim D.-U."/>
        </authorList>
    </citation>
    <scope>NUCLEOTIDE SEQUENCE</scope>
    <source>
        <strain evidence="4">S3N08</strain>
    </source>
</reference>
<dbReference type="InterPro" id="IPR045336">
    <property type="entry name" value="MmgE_PrpD_N"/>
</dbReference>
<dbReference type="InterPro" id="IPR042183">
    <property type="entry name" value="MmgE/PrpD_sf_1"/>
</dbReference>
<dbReference type="SUPFAM" id="SSF103378">
    <property type="entry name" value="2-methylcitrate dehydratase PrpD"/>
    <property type="match status" value="1"/>
</dbReference>
<comment type="caution">
    <text evidence="4">The sequence shown here is derived from an EMBL/GenBank/DDBJ whole genome shotgun (WGS) entry which is preliminary data.</text>
</comment>
<evidence type="ECO:0000259" key="2">
    <source>
        <dbReference type="Pfam" id="PF03972"/>
    </source>
</evidence>
<feature type="domain" description="MmgE/PrpD N-terminal" evidence="2">
    <location>
        <begin position="15"/>
        <end position="239"/>
    </location>
</feature>
<dbReference type="InterPro" id="IPR042188">
    <property type="entry name" value="MmgE/PrpD_sf_2"/>
</dbReference>
<dbReference type="InterPro" id="IPR005656">
    <property type="entry name" value="MmgE_PrpD"/>
</dbReference>
<dbReference type="InterPro" id="IPR045337">
    <property type="entry name" value="MmgE_PrpD_C"/>
</dbReference>